<gene>
    <name evidence="8" type="ORF">GUITHDRAFT_99496</name>
</gene>
<dbReference type="Pfam" id="PF12929">
    <property type="entry name" value="Mid1"/>
    <property type="match status" value="1"/>
</dbReference>
<name>L1K327_GUITC</name>
<comment type="subcellular location">
    <subcellularLocation>
        <location evidence="1">Membrane</location>
        <topology evidence="1">Multi-pass membrane protein</topology>
    </subcellularLocation>
</comment>
<reference evidence="9" key="3">
    <citation type="submission" date="2016-03" db="UniProtKB">
        <authorList>
            <consortium name="EnsemblProtists"/>
        </authorList>
    </citation>
    <scope>IDENTIFICATION</scope>
</reference>
<dbReference type="EnsemblProtists" id="EKX54845">
    <property type="protein sequence ID" value="EKX54845"/>
    <property type="gene ID" value="GUITHDRAFT_99496"/>
</dbReference>
<keyword evidence="3" id="KW-1133">Transmembrane helix</keyword>
<evidence type="ECO:0000313" key="10">
    <source>
        <dbReference type="Proteomes" id="UP000011087"/>
    </source>
</evidence>
<keyword evidence="4" id="KW-0472">Membrane</keyword>
<accession>L1K327</accession>
<proteinExistence type="inferred from homology"/>
<feature type="signal peptide" evidence="7">
    <location>
        <begin position="1"/>
        <end position="22"/>
    </location>
</feature>
<dbReference type="STRING" id="905079.L1K327"/>
<reference evidence="10" key="2">
    <citation type="submission" date="2012-11" db="EMBL/GenBank/DDBJ databases">
        <authorList>
            <person name="Kuo A."/>
            <person name="Curtis B.A."/>
            <person name="Tanifuji G."/>
            <person name="Burki F."/>
            <person name="Gruber A."/>
            <person name="Irimia M."/>
            <person name="Maruyama S."/>
            <person name="Arias M.C."/>
            <person name="Ball S.G."/>
            <person name="Gile G.H."/>
            <person name="Hirakawa Y."/>
            <person name="Hopkins J.F."/>
            <person name="Rensing S.A."/>
            <person name="Schmutz J."/>
            <person name="Symeonidi A."/>
            <person name="Elias M."/>
            <person name="Eveleigh R.J."/>
            <person name="Herman E.K."/>
            <person name="Klute M.J."/>
            <person name="Nakayama T."/>
            <person name="Obornik M."/>
            <person name="Reyes-Prieto A."/>
            <person name="Armbrust E.V."/>
            <person name="Aves S.J."/>
            <person name="Beiko R.G."/>
            <person name="Coutinho P."/>
            <person name="Dacks J.B."/>
            <person name="Durnford D.G."/>
            <person name="Fast N.M."/>
            <person name="Green B.R."/>
            <person name="Grisdale C."/>
            <person name="Hempe F."/>
            <person name="Henrissat B."/>
            <person name="Hoppner M.P."/>
            <person name="Ishida K.-I."/>
            <person name="Kim E."/>
            <person name="Koreny L."/>
            <person name="Kroth P.G."/>
            <person name="Liu Y."/>
            <person name="Malik S.-B."/>
            <person name="Maier U.G."/>
            <person name="McRose D."/>
            <person name="Mock T."/>
            <person name="Neilson J.A."/>
            <person name="Onodera N.T."/>
            <person name="Poole A.M."/>
            <person name="Pritham E.J."/>
            <person name="Richards T.A."/>
            <person name="Rocap G."/>
            <person name="Roy S.W."/>
            <person name="Sarai C."/>
            <person name="Schaack S."/>
            <person name="Shirato S."/>
            <person name="Slamovits C.H."/>
            <person name="Spencer D.F."/>
            <person name="Suzuki S."/>
            <person name="Worden A.Z."/>
            <person name="Zauner S."/>
            <person name="Barry K."/>
            <person name="Bell C."/>
            <person name="Bharti A.K."/>
            <person name="Crow J.A."/>
            <person name="Grimwood J."/>
            <person name="Kramer R."/>
            <person name="Lindquist E."/>
            <person name="Lucas S."/>
            <person name="Salamov A."/>
            <person name="McFadden G.I."/>
            <person name="Lane C.E."/>
            <person name="Keeling P.J."/>
            <person name="Gray M.W."/>
            <person name="Grigoriev I.V."/>
            <person name="Archibald J.M."/>
        </authorList>
    </citation>
    <scope>NUCLEOTIDE SEQUENCE</scope>
    <source>
        <strain evidence="10">CCMP2712</strain>
    </source>
</reference>
<evidence type="ECO:0000256" key="5">
    <source>
        <dbReference type="ARBA" id="ARBA00023180"/>
    </source>
</evidence>
<evidence type="ECO:0000256" key="2">
    <source>
        <dbReference type="ARBA" id="ARBA00022692"/>
    </source>
</evidence>
<keyword evidence="10" id="KW-1185">Reference proteome</keyword>
<dbReference type="GO" id="GO:0005886">
    <property type="term" value="C:plasma membrane"/>
    <property type="evidence" value="ECO:0007669"/>
    <property type="project" value="TreeGrafter"/>
</dbReference>
<dbReference type="PANTHER" id="PTHR15819:SF11">
    <property type="entry name" value="MID1, ISOFORM A"/>
    <property type="match status" value="1"/>
</dbReference>
<dbReference type="RefSeq" id="XP_005841825.1">
    <property type="nucleotide sequence ID" value="XM_005841768.1"/>
</dbReference>
<dbReference type="GO" id="GO:0098703">
    <property type="term" value="P:calcium ion import across plasma membrane"/>
    <property type="evidence" value="ECO:0007669"/>
    <property type="project" value="InterPro"/>
</dbReference>
<dbReference type="AlphaFoldDB" id="L1K327"/>
<organism evidence="8">
    <name type="scientific">Guillardia theta (strain CCMP2712)</name>
    <name type="common">Cryptophyte</name>
    <dbReference type="NCBI Taxonomy" id="905079"/>
    <lineage>
        <taxon>Eukaryota</taxon>
        <taxon>Cryptophyceae</taxon>
        <taxon>Pyrenomonadales</taxon>
        <taxon>Geminigeraceae</taxon>
        <taxon>Guillardia</taxon>
    </lineage>
</organism>
<keyword evidence="7" id="KW-0732">Signal</keyword>
<dbReference type="InterPro" id="IPR055288">
    <property type="entry name" value="NALCN_aux_factor_1/2"/>
</dbReference>
<dbReference type="EMBL" id="JH992966">
    <property type="protein sequence ID" value="EKX54845.1"/>
    <property type="molecule type" value="Genomic_DNA"/>
</dbReference>
<evidence type="ECO:0000313" key="8">
    <source>
        <dbReference type="EMBL" id="EKX54845.1"/>
    </source>
</evidence>
<dbReference type="InterPro" id="IPR024338">
    <property type="entry name" value="MID1/Yam8"/>
</dbReference>
<dbReference type="GO" id="GO:0015275">
    <property type="term" value="F:stretch-activated, monoatomic cation-selective, calcium channel activity"/>
    <property type="evidence" value="ECO:0007669"/>
    <property type="project" value="TreeGrafter"/>
</dbReference>
<dbReference type="PaxDb" id="55529-EKX54845"/>
<dbReference type="HOGENOM" id="CLU_1247417_0_0_1"/>
<evidence type="ECO:0000256" key="6">
    <source>
        <dbReference type="ARBA" id="ARBA00029445"/>
    </source>
</evidence>
<sequence length="222" mass="24932">MQRVGMNAFAFVLYLSLPGASAYMSRYSCNTTADLFKRQGLTSETFLCAPYVNYTVACDLDDDPALGFNPSCNNTFAVQVYANFERALSVYSCRDYSRIWTCDNCTVAYKRWLCSALFRKCNQDYECPENFTSETLMQDFGSLADADSAGTNARAIPDCVMKTCQDVCYDVVRKCPVHLEFRCPPVKDLREYDIRTCNNLERPSTDNVNALSSASSPACPRC</sequence>
<protein>
    <recommendedName>
        <fullName evidence="11">FZ domain-containing protein</fullName>
    </recommendedName>
</protein>
<dbReference type="GeneID" id="17311704"/>
<dbReference type="OrthoDB" id="1879912at2759"/>
<evidence type="ECO:0000256" key="1">
    <source>
        <dbReference type="ARBA" id="ARBA00004141"/>
    </source>
</evidence>
<evidence type="ECO:0000256" key="7">
    <source>
        <dbReference type="SAM" id="SignalP"/>
    </source>
</evidence>
<comment type="similarity">
    <text evidence="6">Belongs to the NALF family.</text>
</comment>
<evidence type="ECO:0000256" key="3">
    <source>
        <dbReference type="ARBA" id="ARBA00022989"/>
    </source>
</evidence>
<feature type="chain" id="PRO_5008772107" description="FZ domain-containing protein" evidence="7">
    <location>
        <begin position="23"/>
        <end position="222"/>
    </location>
</feature>
<keyword evidence="5" id="KW-0325">Glycoprotein</keyword>
<keyword evidence="2" id="KW-0812">Transmembrane</keyword>
<evidence type="ECO:0000313" key="9">
    <source>
        <dbReference type="EnsemblProtists" id="EKX54845"/>
    </source>
</evidence>
<evidence type="ECO:0008006" key="11">
    <source>
        <dbReference type="Google" id="ProtNLM"/>
    </source>
</evidence>
<dbReference type="PANTHER" id="PTHR15819">
    <property type="entry name" value="TRANSMEMBRANE PROTEIN FAM155"/>
    <property type="match status" value="1"/>
</dbReference>
<evidence type="ECO:0000256" key="4">
    <source>
        <dbReference type="ARBA" id="ARBA00023136"/>
    </source>
</evidence>
<dbReference type="Proteomes" id="UP000011087">
    <property type="component" value="Unassembled WGS sequence"/>
</dbReference>
<dbReference type="KEGG" id="gtt:GUITHDRAFT_99496"/>
<dbReference type="eggNOG" id="ENOG502SG6A">
    <property type="taxonomic scope" value="Eukaryota"/>
</dbReference>
<dbReference type="OMA" id="GCHAKYS"/>
<reference evidence="8 10" key="1">
    <citation type="journal article" date="2012" name="Nature">
        <title>Algal genomes reveal evolutionary mosaicism and the fate of nucleomorphs.</title>
        <authorList>
            <consortium name="DOE Joint Genome Institute"/>
            <person name="Curtis B.A."/>
            <person name="Tanifuji G."/>
            <person name="Burki F."/>
            <person name="Gruber A."/>
            <person name="Irimia M."/>
            <person name="Maruyama S."/>
            <person name="Arias M.C."/>
            <person name="Ball S.G."/>
            <person name="Gile G.H."/>
            <person name="Hirakawa Y."/>
            <person name="Hopkins J.F."/>
            <person name="Kuo A."/>
            <person name="Rensing S.A."/>
            <person name="Schmutz J."/>
            <person name="Symeonidi A."/>
            <person name="Elias M."/>
            <person name="Eveleigh R.J."/>
            <person name="Herman E.K."/>
            <person name="Klute M.J."/>
            <person name="Nakayama T."/>
            <person name="Obornik M."/>
            <person name="Reyes-Prieto A."/>
            <person name="Armbrust E.V."/>
            <person name="Aves S.J."/>
            <person name="Beiko R.G."/>
            <person name="Coutinho P."/>
            <person name="Dacks J.B."/>
            <person name="Durnford D.G."/>
            <person name="Fast N.M."/>
            <person name="Green B.R."/>
            <person name="Grisdale C.J."/>
            <person name="Hempel F."/>
            <person name="Henrissat B."/>
            <person name="Hoppner M.P."/>
            <person name="Ishida K."/>
            <person name="Kim E."/>
            <person name="Koreny L."/>
            <person name="Kroth P.G."/>
            <person name="Liu Y."/>
            <person name="Malik S.B."/>
            <person name="Maier U.G."/>
            <person name="McRose D."/>
            <person name="Mock T."/>
            <person name="Neilson J.A."/>
            <person name="Onodera N.T."/>
            <person name="Poole A.M."/>
            <person name="Pritham E.J."/>
            <person name="Richards T.A."/>
            <person name="Rocap G."/>
            <person name="Roy S.W."/>
            <person name="Sarai C."/>
            <person name="Schaack S."/>
            <person name="Shirato S."/>
            <person name="Slamovits C.H."/>
            <person name="Spencer D.F."/>
            <person name="Suzuki S."/>
            <person name="Worden A.Z."/>
            <person name="Zauner S."/>
            <person name="Barry K."/>
            <person name="Bell C."/>
            <person name="Bharti A.K."/>
            <person name="Crow J.A."/>
            <person name="Grimwood J."/>
            <person name="Kramer R."/>
            <person name="Lindquist E."/>
            <person name="Lucas S."/>
            <person name="Salamov A."/>
            <person name="McFadden G.I."/>
            <person name="Lane C.E."/>
            <person name="Keeling P.J."/>
            <person name="Gray M.W."/>
            <person name="Grigoriev I.V."/>
            <person name="Archibald J.M."/>
        </authorList>
    </citation>
    <scope>NUCLEOTIDE SEQUENCE</scope>
    <source>
        <strain evidence="8 10">CCMP2712</strain>
    </source>
</reference>